<dbReference type="eggNOG" id="ENOG502RY0W">
    <property type="taxonomic scope" value="Eukaryota"/>
</dbReference>
<dbReference type="Gene3D" id="1.20.1070.10">
    <property type="entry name" value="Rhodopsin 7-helix transmembrane proteins"/>
    <property type="match status" value="1"/>
</dbReference>
<dbReference type="InterPro" id="IPR053247">
    <property type="entry name" value="GPCR_GPR1/git3-like"/>
</dbReference>
<dbReference type="KEGG" id="nfi:NFIA_026510"/>
<keyword evidence="2" id="KW-0812">Transmembrane</keyword>
<dbReference type="Proteomes" id="UP000006702">
    <property type="component" value="Unassembled WGS sequence"/>
</dbReference>
<evidence type="ECO:0000313" key="3">
    <source>
        <dbReference type="EMBL" id="EAW19577.1"/>
    </source>
</evidence>
<feature type="transmembrane region" description="Helical" evidence="2">
    <location>
        <begin position="356"/>
        <end position="377"/>
    </location>
</feature>
<dbReference type="OMA" id="LGPKFMW"/>
<sequence length="497" mass="54973">MTNRTLLNGRCPVPFLQEDLFPPTGGFVGGRYCQPVGDISCCLPCPIASWTYGDGLFGKASSASWISVAILPLCIFLLVSYAVLPVKFTHRHYLSICFTLGICFMEASKIAFIIPLGVKPDQCHNQITPNDMHSSLSCAFTGALLLFGGWMVVVWSFLRTVAFHLQVCWEVILGPKFMWGALIFGWVVPAVGLTVMLLLTGVSFRFGTVCHINIDRGLQDYWIPIISFAVAALILQLATMGYCIHVYVKSLFDTDSTTNSSGLPSYSASVRTVSARQAYRRIRRVLQLQWRGVALVLIIIANVIFFAVTFIELDSALKATPENMEKAIPWIACLAATNGDREKCDPEAAKFRPSEGLLLAVLVLLSLVGFWNFILFARPSIFRGWVDFFQNKFGMGEGRLEFVSADARGRLGDTRSYEMLNSTGLPSYKSPSPMVRSPSPARMAGTKSPENGHFGRDARYVRPSMSFSSPRPPSASQGRDWDPKTTFAPAVYREDDD</sequence>
<feature type="region of interest" description="Disordered" evidence="1">
    <location>
        <begin position="428"/>
        <end position="497"/>
    </location>
</feature>
<feature type="transmembrane region" description="Helical" evidence="2">
    <location>
        <begin position="93"/>
        <end position="114"/>
    </location>
</feature>
<evidence type="ECO:0000313" key="4">
    <source>
        <dbReference type="Proteomes" id="UP000006702"/>
    </source>
</evidence>
<dbReference type="OrthoDB" id="26203at2759"/>
<reference evidence="4" key="1">
    <citation type="journal article" date="2008" name="PLoS Genet.">
        <title>Genomic islands in the pathogenic filamentous fungus Aspergillus fumigatus.</title>
        <authorList>
            <person name="Fedorova N.D."/>
            <person name="Khaldi N."/>
            <person name="Joardar V.S."/>
            <person name="Maiti R."/>
            <person name="Amedeo P."/>
            <person name="Anderson M.J."/>
            <person name="Crabtree J."/>
            <person name="Silva J.C."/>
            <person name="Badger J.H."/>
            <person name="Albarraq A."/>
            <person name="Angiuoli S."/>
            <person name="Bussey H."/>
            <person name="Bowyer P."/>
            <person name="Cotty P.J."/>
            <person name="Dyer P.S."/>
            <person name="Egan A."/>
            <person name="Galens K."/>
            <person name="Fraser-Liggett C.M."/>
            <person name="Haas B.J."/>
            <person name="Inman J.M."/>
            <person name="Kent R."/>
            <person name="Lemieux S."/>
            <person name="Malavazi I."/>
            <person name="Orvis J."/>
            <person name="Roemer T."/>
            <person name="Ronning C.M."/>
            <person name="Sundaram J.P."/>
            <person name="Sutton G."/>
            <person name="Turner G."/>
            <person name="Venter J.C."/>
            <person name="White O.R."/>
            <person name="Whitty B.R."/>
            <person name="Youngman P."/>
            <person name="Wolfe K.H."/>
            <person name="Goldman G.H."/>
            <person name="Wortman J.R."/>
            <person name="Jiang B."/>
            <person name="Denning D.W."/>
            <person name="Nierman W.C."/>
        </authorList>
    </citation>
    <scope>NUCLEOTIDE SEQUENCE [LARGE SCALE GENOMIC DNA]</scope>
    <source>
        <strain evidence="4">ATCC 1020 / DSM 3700 / CBS 544.65 / FGSC A1164 / JCM 1740 / NRRL 181 / WB 181</strain>
    </source>
</reference>
<keyword evidence="4" id="KW-1185">Reference proteome</keyword>
<dbReference type="STRING" id="331117.A1DCL7"/>
<feature type="transmembrane region" description="Helical" evidence="2">
    <location>
        <begin position="63"/>
        <end position="84"/>
    </location>
</feature>
<feature type="transmembrane region" description="Helical" evidence="2">
    <location>
        <begin position="290"/>
        <end position="311"/>
    </location>
</feature>
<protein>
    <recommendedName>
        <fullName evidence="5">G-protein coupled receptors family 2 profile 2 domain-containing protein</fullName>
    </recommendedName>
</protein>
<proteinExistence type="predicted"/>
<dbReference type="PANTHER" id="PTHR42058:SF1">
    <property type="entry name" value="G-PROTEIN COUPLED RECEPTORS FAMILY 2 PROFILE 2 DOMAIN-CONTAINING PROTEIN"/>
    <property type="match status" value="1"/>
</dbReference>
<feature type="transmembrane region" description="Helical" evidence="2">
    <location>
        <begin position="179"/>
        <end position="201"/>
    </location>
</feature>
<evidence type="ECO:0008006" key="5">
    <source>
        <dbReference type="Google" id="ProtNLM"/>
    </source>
</evidence>
<organism evidence="3 4">
    <name type="scientific">Neosartorya fischeri (strain ATCC 1020 / DSM 3700 / CBS 544.65 / FGSC A1164 / JCM 1740 / NRRL 181 / WB 181)</name>
    <name type="common">Aspergillus fischerianus</name>
    <dbReference type="NCBI Taxonomy" id="331117"/>
    <lineage>
        <taxon>Eukaryota</taxon>
        <taxon>Fungi</taxon>
        <taxon>Dikarya</taxon>
        <taxon>Ascomycota</taxon>
        <taxon>Pezizomycotina</taxon>
        <taxon>Eurotiomycetes</taxon>
        <taxon>Eurotiomycetidae</taxon>
        <taxon>Eurotiales</taxon>
        <taxon>Aspergillaceae</taxon>
        <taxon>Aspergillus</taxon>
        <taxon>Aspergillus subgen. Fumigati</taxon>
    </lineage>
</organism>
<name>A1DCL7_NEOFI</name>
<dbReference type="VEuPathDB" id="FungiDB:NFIA_026510"/>
<evidence type="ECO:0000256" key="1">
    <source>
        <dbReference type="SAM" id="MobiDB-lite"/>
    </source>
</evidence>
<dbReference type="AlphaFoldDB" id="A1DCL7"/>
<dbReference type="RefSeq" id="XP_001261474.1">
    <property type="nucleotide sequence ID" value="XM_001261473.1"/>
</dbReference>
<accession>A1DCL7</accession>
<feature type="transmembrane region" description="Helical" evidence="2">
    <location>
        <begin position="134"/>
        <end position="158"/>
    </location>
</feature>
<dbReference type="HOGENOM" id="CLU_026939_1_0_1"/>
<gene>
    <name evidence="3" type="ORF">NFIA_026510</name>
</gene>
<keyword evidence="2" id="KW-1133">Transmembrane helix</keyword>
<feature type="transmembrane region" description="Helical" evidence="2">
    <location>
        <begin position="221"/>
        <end position="244"/>
    </location>
</feature>
<keyword evidence="2" id="KW-0472">Membrane</keyword>
<dbReference type="EMBL" id="DS027695">
    <property type="protein sequence ID" value="EAW19577.1"/>
    <property type="molecule type" value="Genomic_DNA"/>
</dbReference>
<evidence type="ECO:0000256" key="2">
    <source>
        <dbReference type="SAM" id="Phobius"/>
    </source>
</evidence>
<dbReference type="GeneID" id="4588153"/>
<dbReference type="PANTHER" id="PTHR42058">
    <property type="entry name" value="G_PROTEIN_RECEP_F2_4 DOMAIN-CONTAINING PROTEIN"/>
    <property type="match status" value="1"/>
</dbReference>